<dbReference type="Proteomes" id="UP000666240">
    <property type="component" value="Unassembled WGS sequence"/>
</dbReference>
<accession>A0A8J7UGD2</accession>
<feature type="transmembrane region" description="Helical" evidence="6">
    <location>
        <begin position="100"/>
        <end position="119"/>
    </location>
</feature>
<organism evidence="8 9">
    <name type="scientific">Tianweitania sediminis</name>
    <dbReference type="NCBI Taxonomy" id="1502156"/>
    <lineage>
        <taxon>Bacteria</taxon>
        <taxon>Pseudomonadati</taxon>
        <taxon>Pseudomonadota</taxon>
        <taxon>Alphaproteobacteria</taxon>
        <taxon>Hyphomicrobiales</taxon>
        <taxon>Phyllobacteriaceae</taxon>
        <taxon>Tianweitania</taxon>
    </lineage>
</organism>
<dbReference type="RefSeq" id="WP_209333988.1">
    <property type="nucleotide sequence ID" value="NZ_JAGIYY010000001.1"/>
</dbReference>
<feature type="transmembrane region" description="Helical" evidence="6">
    <location>
        <begin position="152"/>
        <end position="171"/>
    </location>
</feature>
<feature type="transmembrane region" description="Helical" evidence="6">
    <location>
        <begin position="126"/>
        <end position="146"/>
    </location>
</feature>
<evidence type="ECO:0000256" key="3">
    <source>
        <dbReference type="ARBA" id="ARBA00022692"/>
    </source>
</evidence>
<evidence type="ECO:0000313" key="8">
    <source>
        <dbReference type="EMBL" id="MBP0438049.1"/>
    </source>
</evidence>
<evidence type="ECO:0000256" key="6">
    <source>
        <dbReference type="SAM" id="Phobius"/>
    </source>
</evidence>
<evidence type="ECO:0000256" key="5">
    <source>
        <dbReference type="ARBA" id="ARBA00023136"/>
    </source>
</evidence>
<comment type="subcellular location">
    <subcellularLocation>
        <location evidence="1">Cell membrane</location>
        <topology evidence="1">Multi-pass membrane protein</topology>
    </subcellularLocation>
</comment>
<dbReference type="InterPro" id="IPR037185">
    <property type="entry name" value="EmrE-like"/>
</dbReference>
<feature type="domain" description="EamA" evidence="7">
    <location>
        <begin position="153"/>
        <end position="287"/>
    </location>
</feature>
<feature type="transmembrane region" description="Helical" evidence="6">
    <location>
        <begin position="37"/>
        <end position="55"/>
    </location>
</feature>
<dbReference type="EMBL" id="JAGIYY010000001">
    <property type="protein sequence ID" value="MBP0438049.1"/>
    <property type="molecule type" value="Genomic_DNA"/>
</dbReference>
<dbReference type="AlphaFoldDB" id="A0A8J7UGD2"/>
<feature type="transmembrane region" description="Helical" evidence="6">
    <location>
        <begin position="7"/>
        <end position="25"/>
    </location>
</feature>
<dbReference type="SUPFAM" id="SSF103481">
    <property type="entry name" value="Multidrug resistance efflux transporter EmrE"/>
    <property type="match status" value="2"/>
</dbReference>
<dbReference type="PANTHER" id="PTHR32322">
    <property type="entry name" value="INNER MEMBRANE TRANSPORTER"/>
    <property type="match status" value="1"/>
</dbReference>
<keyword evidence="2" id="KW-1003">Cell membrane</keyword>
<evidence type="ECO:0000259" key="7">
    <source>
        <dbReference type="Pfam" id="PF00892"/>
    </source>
</evidence>
<gene>
    <name evidence="8" type="ORF">J5Y06_05265</name>
</gene>
<comment type="caution">
    <text evidence="8">The sequence shown here is derived from an EMBL/GenBank/DDBJ whole genome shotgun (WGS) entry which is preliminary data.</text>
</comment>
<feature type="transmembrane region" description="Helical" evidence="6">
    <location>
        <begin position="271"/>
        <end position="288"/>
    </location>
</feature>
<evidence type="ECO:0000256" key="4">
    <source>
        <dbReference type="ARBA" id="ARBA00022989"/>
    </source>
</evidence>
<feature type="transmembrane region" description="Helical" evidence="6">
    <location>
        <begin position="183"/>
        <end position="202"/>
    </location>
</feature>
<protein>
    <submittedName>
        <fullName evidence="8">DMT family transporter</fullName>
    </submittedName>
</protein>
<feature type="domain" description="EamA" evidence="7">
    <location>
        <begin position="7"/>
        <end position="139"/>
    </location>
</feature>
<dbReference type="Pfam" id="PF00892">
    <property type="entry name" value="EamA"/>
    <property type="match status" value="2"/>
</dbReference>
<dbReference type="PANTHER" id="PTHR32322:SF18">
    <property type="entry name" value="S-ADENOSYLMETHIONINE_S-ADENOSYLHOMOCYSTEINE TRANSPORTER"/>
    <property type="match status" value="1"/>
</dbReference>
<proteinExistence type="predicted"/>
<keyword evidence="9" id="KW-1185">Reference proteome</keyword>
<feature type="transmembrane region" description="Helical" evidence="6">
    <location>
        <begin position="245"/>
        <end position="265"/>
    </location>
</feature>
<dbReference type="GO" id="GO:0005886">
    <property type="term" value="C:plasma membrane"/>
    <property type="evidence" value="ECO:0007669"/>
    <property type="project" value="UniProtKB-SubCell"/>
</dbReference>
<dbReference type="InterPro" id="IPR050638">
    <property type="entry name" value="AA-Vitamin_Transporters"/>
</dbReference>
<feature type="transmembrane region" description="Helical" evidence="6">
    <location>
        <begin position="214"/>
        <end position="233"/>
    </location>
</feature>
<feature type="transmembrane region" description="Helical" evidence="6">
    <location>
        <begin position="67"/>
        <end position="94"/>
    </location>
</feature>
<keyword evidence="4 6" id="KW-1133">Transmembrane helix</keyword>
<dbReference type="InterPro" id="IPR000620">
    <property type="entry name" value="EamA_dom"/>
</dbReference>
<evidence type="ECO:0000256" key="1">
    <source>
        <dbReference type="ARBA" id="ARBA00004651"/>
    </source>
</evidence>
<keyword evidence="5 6" id="KW-0472">Membrane</keyword>
<sequence length="289" mass="30229">MIGSRGIGYACLVATAIGWGLNWPWMKILLQEWPPLFSRGLAGTIAAALLALVAVKRGERLAIARPTLPSLLFGSFTNVFAWMGFSTVAMQWLTVSEASLVVYTMPLWTTLLAWLLVGAKPTARELLGLGLGFLGIGVLLGGQGLAVGTDKLLGYGLAVGAAVLFALGSVLRPRGDVIPPFTLVAWQVGVACSVMMLIGIVFEGPDLTQLSFAGGLAMGYMTVIAMGLCYLTWFETRRRLPASTAATGMLLVPIVGIVAAAAMLGEHLGPRETLAMGLTLGGVALAVAR</sequence>
<keyword evidence="3 6" id="KW-0812">Transmembrane</keyword>
<evidence type="ECO:0000313" key="9">
    <source>
        <dbReference type="Proteomes" id="UP000666240"/>
    </source>
</evidence>
<name>A0A8J7UGD2_9HYPH</name>
<evidence type="ECO:0000256" key="2">
    <source>
        <dbReference type="ARBA" id="ARBA00022475"/>
    </source>
</evidence>
<reference evidence="8" key="1">
    <citation type="submission" date="2021-03" db="EMBL/GenBank/DDBJ databases">
        <title>Genome sequencing and assembly of Tianweitania sediminis.</title>
        <authorList>
            <person name="Chhetri G."/>
        </authorList>
    </citation>
    <scope>NUCLEOTIDE SEQUENCE</scope>
    <source>
        <strain evidence="8">Z8</strain>
    </source>
</reference>